<dbReference type="RefSeq" id="WP_135477326.1">
    <property type="nucleotide sequence ID" value="NZ_SIJK02000007.1"/>
</dbReference>
<evidence type="ECO:0008006" key="3">
    <source>
        <dbReference type="Google" id="ProtNLM"/>
    </source>
</evidence>
<gene>
    <name evidence="1" type="ORF">EYB53_006205</name>
</gene>
<dbReference type="InterPro" id="IPR029060">
    <property type="entry name" value="PIN-like_dom_sf"/>
</dbReference>
<comment type="caution">
    <text evidence="1">The sequence shown here is derived from an EMBL/GenBank/DDBJ whole genome shotgun (WGS) entry which is preliminary data.</text>
</comment>
<dbReference type="Gene3D" id="3.40.50.1010">
    <property type="entry name" value="5'-nuclease"/>
    <property type="match status" value="1"/>
</dbReference>
<organism evidence="1 2">
    <name type="scientific">Candidatus Chloroploca mongolica</name>
    <dbReference type="NCBI Taxonomy" id="2528176"/>
    <lineage>
        <taxon>Bacteria</taxon>
        <taxon>Bacillati</taxon>
        <taxon>Chloroflexota</taxon>
        <taxon>Chloroflexia</taxon>
        <taxon>Chloroflexales</taxon>
        <taxon>Chloroflexineae</taxon>
        <taxon>Oscillochloridaceae</taxon>
        <taxon>Candidatus Chloroploca</taxon>
    </lineage>
</organism>
<sequence length="148" mass="16425">MTRIILLDAGPLSMAAHPRKNPEIRVWLQGHLRLQTARIAIPEIADYEVRRELLRAKKYEGIERLDTLKATLRYAPVTTEIMLQAADFWATLRQAGTPTADSAALDADVILAATAFSLQAQGDTVVVATTNVRHLSRLVAAQVWQELI</sequence>
<dbReference type="SUPFAM" id="SSF88723">
    <property type="entry name" value="PIN domain-like"/>
    <property type="match status" value="1"/>
</dbReference>
<protein>
    <recommendedName>
        <fullName evidence="3">PIN domain-containing protein</fullName>
    </recommendedName>
</protein>
<dbReference type="EMBL" id="SIJK02000007">
    <property type="protein sequence ID" value="MBP1465292.1"/>
    <property type="molecule type" value="Genomic_DNA"/>
</dbReference>
<name>A0ABS4D782_9CHLR</name>
<keyword evidence="2" id="KW-1185">Reference proteome</keyword>
<proteinExistence type="predicted"/>
<accession>A0ABS4D782</accession>
<evidence type="ECO:0000313" key="1">
    <source>
        <dbReference type="EMBL" id="MBP1465292.1"/>
    </source>
</evidence>
<dbReference type="Proteomes" id="UP001193081">
    <property type="component" value="Unassembled WGS sequence"/>
</dbReference>
<reference evidence="1 2" key="1">
    <citation type="submission" date="2021-03" db="EMBL/GenBank/DDBJ databases">
        <authorList>
            <person name="Grouzdev D.S."/>
        </authorList>
    </citation>
    <scope>NUCLEOTIDE SEQUENCE [LARGE SCALE GENOMIC DNA]</scope>
    <source>
        <strain evidence="1 2">M50-1</strain>
    </source>
</reference>
<evidence type="ECO:0000313" key="2">
    <source>
        <dbReference type="Proteomes" id="UP001193081"/>
    </source>
</evidence>